<comment type="caution">
    <text evidence="2">The sequence shown here is derived from an EMBL/GenBank/DDBJ whole genome shotgun (WGS) entry which is preliminary data.</text>
</comment>
<reference evidence="2" key="1">
    <citation type="submission" date="2021-03" db="EMBL/GenBank/DDBJ databases">
        <title>Draft genome sequence of rust myrtle Austropuccinia psidii MF-1, a brazilian biotype.</title>
        <authorList>
            <person name="Quecine M.C."/>
            <person name="Pachon D.M.R."/>
            <person name="Bonatelli M.L."/>
            <person name="Correr F.H."/>
            <person name="Franceschini L.M."/>
            <person name="Leite T.F."/>
            <person name="Margarido G.R.A."/>
            <person name="Almeida C.A."/>
            <person name="Ferrarezi J.A."/>
            <person name="Labate C.A."/>
        </authorList>
    </citation>
    <scope>NUCLEOTIDE SEQUENCE</scope>
    <source>
        <strain evidence="2">MF-1</strain>
    </source>
</reference>
<evidence type="ECO:0000313" key="3">
    <source>
        <dbReference type="Proteomes" id="UP000765509"/>
    </source>
</evidence>
<proteinExistence type="predicted"/>
<organism evidence="2 3">
    <name type="scientific">Austropuccinia psidii MF-1</name>
    <dbReference type="NCBI Taxonomy" id="1389203"/>
    <lineage>
        <taxon>Eukaryota</taxon>
        <taxon>Fungi</taxon>
        <taxon>Dikarya</taxon>
        <taxon>Basidiomycota</taxon>
        <taxon>Pucciniomycotina</taxon>
        <taxon>Pucciniomycetes</taxon>
        <taxon>Pucciniales</taxon>
        <taxon>Sphaerophragmiaceae</taxon>
        <taxon>Austropuccinia</taxon>
    </lineage>
</organism>
<dbReference type="Proteomes" id="UP000765509">
    <property type="component" value="Unassembled WGS sequence"/>
</dbReference>
<dbReference type="EMBL" id="AVOT02000468">
    <property type="protein sequence ID" value="MBW0463012.1"/>
    <property type="molecule type" value="Genomic_DNA"/>
</dbReference>
<sequence length="609" mass="70327">MRGSQGIQKTFLFSTLAFLLWYLLSICYFPRKLVSSKVTVLPKEIKATAILHGNSRKPIKAKKHHTGYFGSESDSQSISSRRLTLSHRVLENSVSIFHPYPSLSHFKTLDRKRFWKRKTDVAFTLGATLEAVKRAAQSPTASHEKPYFPKGRVLSFANAGRSNYHENFHAQDIGRLRQKSLHENDLIGSNLAPMTQEKREKNPKILKETDVEDPKKETSPKNINKLPLENNYETSPKPMETQQTLSKLHEIHQNLLGKGTLSGTGPHSEAGSESETAISRYILLPENRDTWKGFKAQLPKLDEQVQKLKITERNKHLIPWFELFKFLIERADSRISIWWDRPKWENLLAQLGPQDVVTTLKVGDLMRLDLEEKLFFLKEEKSKIASSFIKIMKDSHQDSKLYEERWGNGLGKSWLSTQFQERQDDTTRYQRFIEYISSVNDIWNKNKVEALTTHDLNTTKWVPCSLKIIWYNLGFSPKIMAEFLNILEAYRTRKANIPYAEAVAKATVQEKGKTIPPAFADENMPERLIKLSSFLSSNPAEKTQVMSWVAQNTYTPSQLRASMLNAGKYNSVSIWNRMQFSLWIYINATFEKIYQGLINLLRKLRLQRG</sequence>
<protein>
    <submittedName>
        <fullName evidence="2">Uncharacterized protein</fullName>
    </submittedName>
</protein>
<accession>A0A9Q3BD14</accession>
<dbReference type="AlphaFoldDB" id="A0A9Q3BD14"/>
<keyword evidence="3" id="KW-1185">Reference proteome</keyword>
<evidence type="ECO:0000256" key="1">
    <source>
        <dbReference type="SAM" id="MobiDB-lite"/>
    </source>
</evidence>
<evidence type="ECO:0000313" key="2">
    <source>
        <dbReference type="EMBL" id="MBW0463012.1"/>
    </source>
</evidence>
<feature type="region of interest" description="Disordered" evidence="1">
    <location>
        <begin position="195"/>
        <end position="238"/>
    </location>
</feature>
<feature type="compositionally biased region" description="Basic and acidic residues" evidence="1">
    <location>
        <begin position="196"/>
        <end position="219"/>
    </location>
</feature>
<gene>
    <name evidence="2" type="ORF">O181_002727</name>
</gene>
<name>A0A9Q3BD14_9BASI</name>